<dbReference type="EMBL" id="MWWQ01000019">
    <property type="protein sequence ID" value="OZG48883.1"/>
    <property type="molecule type" value="Genomic_DNA"/>
</dbReference>
<protein>
    <submittedName>
        <fullName evidence="1">Uncharacterized protein</fullName>
    </submittedName>
</protein>
<dbReference type="RefSeq" id="WP_094692011.1">
    <property type="nucleotide sequence ID" value="NZ_MWWQ01000019.1"/>
</dbReference>
<keyword evidence="2" id="KW-1185">Reference proteome</keyword>
<name>A0A261EPW1_9BIFI</name>
<accession>A0A261EPW1</accession>
<gene>
    <name evidence="1" type="ORF">PSSU_1707</name>
</gene>
<organism evidence="1 2">
    <name type="scientific">Pseudoscardovia suis</name>
    <dbReference type="NCBI Taxonomy" id="987063"/>
    <lineage>
        <taxon>Bacteria</taxon>
        <taxon>Bacillati</taxon>
        <taxon>Actinomycetota</taxon>
        <taxon>Actinomycetes</taxon>
        <taxon>Bifidobacteriales</taxon>
        <taxon>Bifidobacteriaceae</taxon>
        <taxon>Pseudoscardovia</taxon>
    </lineage>
</organism>
<dbReference type="Proteomes" id="UP000216454">
    <property type="component" value="Unassembled WGS sequence"/>
</dbReference>
<reference evidence="1 2" key="1">
    <citation type="journal article" date="2017" name="BMC Genomics">
        <title>Comparative genomic and phylogenomic analyses of the Bifidobacteriaceae family.</title>
        <authorList>
            <person name="Lugli G.A."/>
            <person name="Milani C."/>
            <person name="Turroni F."/>
            <person name="Duranti S."/>
            <person name="Mancabelli L."/>
            <person name="Mangifesta M."/>
            <person name="Ferrario C."/>
            <person name="Modesto M."/>
            <person name="Mattarelli P."/>
            <person name="Jiri K."/>
            <person name="van Sinderen D."/>
            <person name="Ventura M."/>
        </authorList>
    </citation>
    <scope>NUCLEOTIDE SEQUENCE [LARGE SCALE GENOMIC DNA]</scope>
    <source>
        <strain evidence="1 2">DSM 24744</strain>
    </source>
</reference>
<comment type="caution">
    <text evidence="1">The sequence shown here is derived from an EMBL/GenBank/DDBJ whole genome shotgun (WGS) entry which is preliminary data.</text>
</comment>
<proteinExistence type="predicted"/>
<dbReference type="AlphaFoldDB" id="A0A261EPW1"/>
<evidence type="ECO:0000313" key="1">
    <source>
        <dbReference type="EMBL" id="OZG48883.1"/>
    </source>
</evidence>
<evidence type="ECO:0000313" key="2">
    <source>
        <dbReference type="Proteomes" id="UP000216454"/>
    </source>
</evidence>
<sequence>MDPVKRLEAIRELWSDPLARLEGKRKGEHGWKPVSRSRALDAHGKPAYDSYRLVRDYDGDFDGRFPGLADYVAEVRLVFKPAELEDVVSGGLAG</sequence>